<dbReference type="EMBL" id="LECW02000045">
    <property type="protein sequence ID" value="KRT90150.1"/>
    <property type="molecule type" value="Genomic_DNA"/>
</dbReference>
<dbReference type="PANTHER" id="PTHR33931">
    <property type="entry name" value="HOLIN-LIKE PROTEIN CIDA-RELATED"/>
    <property type="match status" value="1"/>
</dbReference>
<evidence type="ECO:0000313" key="11">
    <source>
        <dbReference type="Proteomes" id="UP000288675"/>
    </source>
</evidence>
<keyword evidence="5 6" id="KW-0472">Membrane</keyword>
<feature type="transmembrane region" description="Helical" evidence="6">
    <location>
        <begin position="60"/>
        <end position="82"/>
    </location>
</feature>
<organism evidence="7 10">
    <name type="scientific">Bacillus glycinifermentans</name>
    <dbReference type="NCBI Taxonomy" id="1664069"/>
    <lineage>
        <taxon>Bacteria</taxon>
        <taxon>Bacillati</taxon>
        <taxon>Bacillota</taxon>
        <taxon>Bacilli</taxon>
        <taxon>Bacillales</taxon>
        <taxon>Bacillaceae</taxon>
        <taxon>Bacillus</taxon>
    </lineage>
</organism>
<dbReference type="STRING" id="1664069.BGLY_4452"/>
<feature type="transmembrane region" description="Helical" evidence="6">
    <location>
        <begin position="7"/>
        <end position="24"/>
    </location>
</feature>
<dbReference type="Pfam" id="PF03788">
    <property type="entry name" value="LrgA"/>
    <property type="match status" value="1"/>
</dbReference>
<evidence type="ECO:0000256" key="6">
    <source>
        <dbReference type="SAM" id="Phobius"/>
    </source>
</evidence>
<dbReference type="KEGG" id="bgy:BGLY_4452"/>
<dbReference type="PANTHER" id="PTHR33931:SF2">
    <property type="entry name" value="HOLIN-LIKE PROTEIN CIDA"/>
    <property type="match status" value="1"/>
</dbReference>
<evidence type="ECO:0000256" key="4">
    <source>
        <dbReference type="ARBA" id="ARBA00022989"/>
    </source>
</evidence>
<evidence type="ECO:0000313" key="12">
    <source>
        <dbReference type="Proteomes" id="UP001341297"/>
    </source>
</evidence>
<feature type="transmembrane region" description="Helical" evidence="6">
    <location>
        <begin position="30"/>
        <end position="48"/>
    </location>
</feature>
<proteinExistence type="predicted"/>
<dbReference type="PATRIC" id="fig|1664069.3.peg.3134"/>
<comment type="subcellular location">
    <subcellularLocation>
        <location evidence="1">Cell membrane</location>
        <topology evidence="1">Multi-pass membrane protein</topology>
    </subcellularLocation>
</comment>
<dbReference type="NCBIfam" id="NF002460">
    <property type="entry name" value="PRK01658.1"/>
    <property type="match status" value="1"/>
</dbReference>
<reference evidence="7" key="2">
    <citation type="submission" date="2015-10" db="EMBL/GenBank/DDBJ databases">
        <authorList>
            <person name="Dunlap C."/>
        </authorList>
    </citation>
    <scope>NUCLEOTIDE SEQUENCE</scope>
    <source>
        <strain evidence="7">GO-13</strain>
    </source>
</reference>
<reference evidence="9 11" key="3">
    <citation type="submission" date="2019-01" db="EMBL/GenBank/DDBJ databases">
        <title>Genome sequence of Bacillus glycinifermentans SRCM103574.</title>
        <authorList>
            <person name="Kong H.-J."/>
            <person name="Jeong S.-Y."/>
            <person name="Jeong D.-Y."/>
        </authorList>
    </citation>
    <scope>NUCLEOTIDE SEQUENCE [LARGE SCALE GENOMIC DNA]</scope>
    <source>
        <strain evidence="9 11">SRCM103574</strain>
    </source>
</reference>
<keyword evidence="3 6" id="KW-0812">Transmembrane</keyword>
<dbReference type="AlphaFoldDB" id="A0A0J6EPH4"/>
<evidence type="ECO:0000313" key="7">
    <source>
        <dbReference type="EMBL" id="KRT90150.1"/>
    </source>
</evidence>
<evidence type="ECO:0000256" key="5">
    <source>
        <dbReference type="ARBA" id="ARBA00023136"/>
    </source>
</evidence>
<gene>
    <name evidence="7" type="ORF">AB447_206095</name>
    <name evidence="9" type="ORF">EQZ20_23005</name>
    <name evidence="8" type="ORF">P8828_03090</name>
</gene>
<evidence type="ECO:0000256" key="2">
    <source>
        <dbReference type="ARBA" id="ARBA00022475"/>
    </source>
</evidence>
<dbReference type="RefSeq" id="WP_046130653.1">
    <property type="nucleotide sequence ID" value="NZ_CP023481.1"/>
</dbReference>
<dbReference type="Proteomes" id="UP000036168">
    <property type="component" value="Unassembled WGS sequence"/>
</dbReference>
<dbReference type="EMBL" id="CP035232">
    <property type="protein sequence ID" value="QAT67468.1"/>
    <property type="molecule type" value="Genomic_DNA"/>
</dbReference>
<evidence type="ECO:0000313" key="10">
    <source>
        <dbReference type="Proteomes" id="UP000036168"/>
    </source>
</evidence>
<dbReference type="InterPro" id="IPR005538">
    <property type="entry name" value="LrgA/CidA"/>
</dbReference>
<evidence type="ECO:0000256" key="1">
    <source>
        <dbReference type="ARBA" id="ARBA00004651"/>
    </source>
</evidence>
<keyword evidence="2" id="KW-1003">Cell membrane</keyword>
<name>A0A0J6EPH4_9BACI</name>
<evidence type="ECO:0000313" key="8">
    <source>
        <dbReference type="EMBL" id="MEC0483836.1"/>
    </source>
</evidence>
<dbReference type="Proteomes" id="UP000288675">
    <property type="component" value="Chromosome"/>
</dbReference>
<dbReference type="GeneID" id="82855545"/>
<reference evidence="7 10" key="1">
    <citation type="journal article" date="2015" name="Int. J. Syst. Evol. Microbiol.">
        <title>Bacillus glycinifermentans sp. nov., isolated from fermented soybean paste.</title>
        <authorList>
            <person name="Kim S.J."/>
            <person name="Dunlap C.A."/>
            <person name="Kwon S.W."/>
            <person name="Rooney A.P."/>
        </authorList>
    </citation>
    <scope>NUCLEOTIDE SEQUENCE [LARGE SCALE GENOMIC DNA]</scope>
    <source>
        <strain evidence="7 10">GO-13</strain>
    </source>
</reference>
<dbReference type="GO" id="GO:0005886">
    <property type="term" value="C:plasma membrane"/>
    <property type="evidence" value="ECO:0007669"/>
    <property type="project" value="UniProtKB-SubCell"/>
</dbReference>
<keyword evidence="4 6" id="KW-1133">Transmembrane helix</keyword>
<feature type="transmembrane region" description="Helical" evidence="6">
    <location>
        <begin position="88"/>
        <end position="111"/>
    </location>
</feature>
<dbReference type="OrthoDB" id="3176438at2"/>
<evidence type="ECO:0000256" key="3">
    <source>
        <dbReference type="ARBA" id="ARBA00022692"/>
    </source>
</evidence>
<keyword evidence="12" id="KW-1185">Reference proteome</keyword>
<accession>A0A0J6EPQ7</accession>
<evidence type="ECO:0000313" key="9">
    <source>
        <dbReference type="EMBL" id="QAT67468.1"/>
    </source>
</evidence>
<dbReference type="EMBL" id="JARRTL010000006">
    <property type="protein sequence ID" value="MEC0483836.1"/>
    <property type="molecule type" value="Genomic_DNA"/>
</dbReference>
<reference evidence="8 12" key="4">
    <citation type="submission" date="2023-03" db="EMBL/GenBank/DDBJ databases">
        <title>Agriculturally important microbes genome sequencing.</title>
        <authorList>
            <person name="Dunlap C."/>
        </authorList>
    </citation>
    <scope>NUCLEOTIDE SEQUENCE [LARGE SCALE GENOMIC DNA]</scope>
    <source>
        <strain evidence="8 12">CBP-3203</strain>
    </source>
</reference>
<accession>A0A0J6EPH4</accession>
<dbReference type="Proteomes" id="UP001341297">
    <property type="component" value="Unassembled WGS sequence"/>
</dbReference>
<sequence length="128" mass="14242">MKTFIKGISQVALLFFIARLMNLIVDVLHINIPGSILGIIVVFALLHFKVIKLEWVEIGALWLLAELLLFFIPSAVGIMNYGDILKHFGTSIILVVLISTFVVMVSTGMLTQIIAKRKERKKTCSSDA</sequence>
<protein>
    <submittedName>
        <fullName evidence="7 8">Holin</fullName>
    </submittedName>
</protein>